<feature type="domain" description="PIN" evidence="7">
    <location>
        <begin position="2"/>
        <end position="114"/>
    </location>
</feature>
<dbReference type="EMBL" id="AP022593">
    <property type="protein sequence ID" value="BBY49455.1"/>
    <property type="molecule type" value="Genomic_DNA"/>
</dbReference>
<keyword evidence="5 6" id="KW-0460">Magnesium</keyword>
<organism evidence="8 9">
    <name type="scientific">Mycolicibacterium arabiense</name>
    <dbReference type="NCBI Taxonomy" id="1286181"/>
    <lineage>
        <taxon>Bacteria</taxon>
        <taxon>Bacillati</taxon>
        <taxon>Actinomycetota</taxon>
        <taxon>Actinomycetes</taxon>
        <taxon>Mycobacteriales</taxon>
        <taxon>Mycobacteriaceae</taxon>
        <taxon>Mycolicibacterium</taxon>
    </lineage>
</organism>
<evidence type="ECO:0000313" key="9">
    <source>
        <dbReference type="Proteomes" id="UP000467428"/>
    </source>
</evidence>
<dbReference type="InterPro" id="IPR051619">
    <property type="entry name" value="TypeII_TA_RNase_PINc/VapC"/>
</dbReference>
<protein>
    <recommendedName>
        <fullName evidence="6">Ribonuclease VapC</fullName>
        <shortName evidence="6">RNase VapC</shortName>
        <ecNumber evidence="6">3.1.-.-</ecNumber>
    </recommendedName>
    <alternativeName>
        <fullName evidence="6">Toxin VapC</fullName>
    </alternativeName>
</protein>
<dbReference type="GO" id="GO:0090729">
    <property type="term" value="F:toxin activity"/>
    <property type="evidence" value="ECO:0007669"/>
    <property type="project" value="UniProtKB-KW"/>
</dbReference>
<dbReference type="Proteomes" id="UP000467428">
    <property type="component" value="Chromosome"/>
</dbReference>
<comment type="similarity">
    <text evidence="6">Belongs to the PINc/VapC protein family.</text>
</comment>
<keyword evidence="3 6" id="KW-0479">Metal-binding</keyword>
<comment type="cofactor">
    <cofactor evidence="6">
        <name>Mg(2+)</name>
        <dbReference type="ChEBI" id="CHEBI:18420"/>
    </cofactor>
</comment>
<proteinExistence type="inferred from homology"/>
<reference evidence="8 9" key="1">
    <citation type="journal article" date="2019" name="Emerg. Microbes Infect.">
        <title>Comprehensive subspecies identification of 175 nontuberculous mycobacteria species based on 7547 genomic profiles.</title>
        <authorList>
            <person name="Matsumoto Y."/>
            <person name="Kinjo T."/>
            <person name="Motooka D."/>
            <person name="Nabeya D."/>
            <person name="Jung N."/>
            <person name="Uechi K."/>
            <person name="Horii T."/>
            <person name="Iida T."/>
            <person name="Fujita J."/>
            <person name="Nakamura S."/>
        </authorList>
    </citation>
    <scope>NUCLEOTIDE SEQUENCE [LARGE SCALE GENOMIC DNA]</scope>
    <source>
        <strain evidence="8 9">JCM 18538</strain>
    </source>
</reference>
<evidence type="ECO:0000256" key="2">
    <source>
        <dbReference type="ARBA" id="ARBA00022722"/>
    </source>
</evidence>
<evidence type="ECO:0000256" key="1">
    <source>
        <dbReference type="ARBA" id="ARBA00022649"/>
    </source>
</evidence>
<feature type="binding site" evidence="6">
    <location>
        <position position="5"/>
    </location>
    <ligand>
        <name>Mg(2+)</name>
        <dbReference type="ChEBI" id="CHEBI:18420"/>
    </ligand>
</feature>
<dbReference type="KEGG" id="marz:MARA_29230"/>
<name>A0A7I7S0J4_9MYCO</name>
<evidence type="ECO:0000256" key="3">
    <source>
        <dbReference type="ARBA" id="ARBA00022723"/>
    </source>
</evidence>
<comment type="function">
    <text evidence="6">Toxic component of a toxin-antitoxin (TA) system. An RNase.</text>
</comment>
<keyword evidence="2 6" id="KW-0540">Nuclease</keyword>
<dbReference type="EC" id="3.1.-.-" evidence="6"/>
<keyword evidence="1 6" id="KW-1277">Toxin-antitoxin system</keyword>
<keyword evidence="6" id="KW-0800">Toxin</keyword>
<dbReference type="InterPro" id="IPR029060">
    <property type="entry name" value="PIN-like_dom_sf"/>
</dbReference>
<dbReference type="Pfam" id="PF01850">
    <property type="entry name" value="PIN"/>
    <property type="match status" value="1"/>
</dbReference>
<dbReference type="RefSeq" id="WP_163919096.1">
    <property type="nucleotide sequence ID" value="NZ_AP022593.1"/>
</dbReference>
<dbReference type="SUPFAM" id="SSF88723">
    <property type="entry name" value="PIN domain-like"/>
    <property type="match status" value="1"/>
</dbReference>
<dbReference type="GO" id="GO:0004540">
    <property type="term" value="F:RNA nuclease activity"/>
    <property type="evidence" value="ECO:0007669"/>
    <property type="project" value="InterPro"/>
</dbReference>
<feature type="binding site" evidence="6">
    <location>
        <position position="91"/>
    </location>
    <ligand>
        <name>Mg(2+)</name>
        <dbReference type="ChEBI" id="CHEBI:18420"/>
    </ligand>
</feature>
<dbReference type="PANTHER" id="PTHR35901:SF1">
    <property type="entry name" value="EXONUCLEASE VAPC9"/>
    <property type="match status" value="1"/>
</dbReference>
<dbReference type="HAMAP" id="MF_00265">
    <property type="entry name" value="VapC_Nob1"/>
    <property type="match status" value="1"/>
</dbReference>
<evidence type="ECO:0000256" key="4">
    <source>
        <dbReference type="ARBA" id="ARBA00022801"/>
    </source>
</evidence>
<dbReference type="PANTHER" id="PTHR35901">
    <property type="entry name" value="RIBONUCLEASE VAPC3"/>
    <property type="match status" value="1"/>
</dbReference>
<gene>
    <name evidence="6" type="primary">vapC</name>
    <name evidence="8" type="ORF">MARA_29230</name>
</gene>
<dbReference type="InterPro" id="IPR002716">
    <property type="entry name" value="PIN_dom"/>
</dbReference>
<dbReference type="GO" id="GO:0016787">
    <property type="term" value="F:hydrolase activity"/>
    <property type="evidence" value="ECO:0007669"/>
    <property type="project" value="UniProtKB-KW"/>
</dbReference>
<evidence type="ECO:0000259" key="7">
    <source>
        <dbReference type="Pfam" id="PF01850"/>
    </source>
</evidence>
<dbReference type="Gene3D" id="3.40.50.1010">
    <property type="entry name" value="5'-nuclease"/>
    <property type="match status" value="1"/>
</dbReference>
<dbReference type="CDD" id="cd09873">
    <property type="entry name" value="PIN_Pae0151-like"/>
    <property type="match status" value="1"/>
</dbReference>
<dbReference type="AlphaFoldDB" id="A0A7I7S0J4"/>
<keyword evidence="9" id="KW-1185">Reference proteome</keyword>
<dbReference type="GO" id="GO:0000287">
    <property type="term" value="F:magnesium ion binding"/>
    <property type="evidence" value="ECO:0007669"/>
    <property type="project" value="UniProtKB-UniRule"/>
</dbReference>
<sequence>MIVLDASAAVSALLNDGEARRLVASESLHVPHLIDVEVLSALRRQVFASELSNSQAERVLGVWGRIGLVSYAAGPLLARAWTLRDSMTAYDAIYVALAEFLDCALVTADARLAGASGKRCATTVVPR</sequence>
<keyword evidence="4 6" id="KW-0378">Hydrolase</keyword>
<accession>A0A7I7S0J4</accession>
<dbReference type="InterPro" id="IPR044153">
    <property type="entry name" value="PIN_Pae0151-like"/>
</dbReference>
<dbReference type="InterPro" id="IPR022907">
    <property type="entry name" value="VapC_family"/>
</dbReference>
<evidence type="ECO:0000313" key="8">
    <source>
        <dbReference type="EMBL" id="BBY49455.1"/>
    </source>
</evidence>
<geneLocation type="plasmid" evidence="9">
    <name>pjcm18538 dna</name>
</geneLocation>
<evidence type="ECO:0000256" key="5">
    <source>
        <dbReference type="ARBA" id="ARBA00022842"/>
    </source>
</evidence>
<evidence type="ECO:0000256" key="6">
    <source>
        <dbReference type="HAMAP-Rule" id="MF_00265"/>
    </source>
</evidence>